<evidence type="ECO:0000313" key="4">
    <source>
        <dbReference type="EMBL" id="EGG15414.1"/>
    </source>
</evidence>
<feature type="region of interest" description="Disordered" evidence="1">
    <location>
        <begin position="325"/>
        <end position="393"/>
    </location>
</feature>
<evidence type="ECO:0000256" key="1">
    <source>
        <dbReference type="SAM" id="MobiDB-lite"/>
    </source>
</evidence>
<dbReference type="Proteomes" id="UP000007797">
    <property type="component" value="Unassembled WGS sequence"/>
</dbReference>
<dbReference type="GO" id="GO:0005783">
    <property type="term" value="C:endoplasmic reticulum"/>
    <property type="evidence" value="ECO:0007669"/>
    <property type="project" value="EnsemblProtists"/>
</dbReference>
<gene>
    <name evidence="4" type="ORF">DFA_10249</name>
</gene>
<reference evidence="5" key="1">
    <citation type="journal article" date="2011" name="Genome Res.">
        <title>Phylogeny-wide analysis of social amoeba genomes highlights ancient origins for complex intercellular communication.</title>
        <authorList>
            <person name="Heidel A.J."/>
            <person name="Lawal H.M."/>
            <person name="Felder M."/>
            <person name="Schilde C."/>
            <person name="Helps N.R."/>
            <person name="Tunggal B."/>
            <person name="Rivero F."/>
            <person name="John U."/>
            <person name="Schleicher M."/>
            <person name="Eichinger L."/>
            <person name="Platzer M."/>
            <person name="Noegel A.A."/>
            <person name="Schaap P."/>
            <person name="Gloeckner G."/>
        </authorList>
    </citation>
    <scope>NUCLEOTIDE SEQUENCE [LARGE SCALE GENOMIC DNA]</scope>
    <source>
        <strain evidence="5">SH3</strain>
    </source>
</reference>
<evidence type="ECO:0000256" key="3">
    <source>
        <dbReference type="SAM" id="SignalP"/>
    </source>
</evidence>
<feature type="signal peptide" evidence="3">
    <location>
        <begin position="1"/>
        <end position="23"/>
    </location>
</feature>
<feature type="compositionally biased region" description="Polar residues" evidence="1">
    <location>
        <begin position="262"/>
        <end position="271"/>
    </location>
</feature>
<evidence type="ECO:0000313" key="5">
    <source>
        <dbReference type="Proteomes" id="UP000007797"/>
    </source>
</evidence>
<feature type="compositionally biased region" description="Basic residues" evidence="1">
    <location>
        <begin position="381"/>
        <end position="393"/>
    </location>
</feature>
<name>F4Q9P5_CACFS</name>
<proteinExistence type="predicted"/>
<feature type="compositionally biased region" description="Basic and acidic residues" evidence="1">
    <location>
        <begin position="341"/>
        <end position="351"/>
    </location>
</feature>
<protein>
    <recommendedName>
        <fullName evidence="6">Transmembrane protein</fullName>
    </recommendedName>
</protein>
<keyword evidence="3" id="KW-0732">Signal</keyword>
<evidence type="ECO:0008006" key="6">
    <source>
        <dbReference type="Google" id="ProtNLM"/>
    </source>
</evidence>
<keyword evidence="2" id="KW-0812">Transmembrane</keyword>
<organism evidence="4 5">
    <name type="scientific">Cavenderia fasciculata</name>
    <name type="common">Slime mold</name>
    <name type="synonym">Dictyostelium fasciculatum</name>
    <dbReference type="NCBI Taxonomy" id="261658"/>
    <lineage>
        <taxon>Eukaryota</taxon>
        <taxon>Amoebozoa</taxon>
        <taxon>Evosea</taxon>
        <taxon>Eumycetozoa</taxon>
        <taxon>Dictyostelia</taxon>
        <taxon>Acytosteliales</taxon>
        <taxon>Cavenderiaceae</taxon>
        <taxon>Cavenderia</taxon>
    </lineage>
</organism>
<feature type="transmembrane region" description="Helical" evidence="2">
    <location>
        <begin position="144"/>
        <end position="161"/>
    </location>
</feature>
<dbReference type="GeneID" id="14867452"/>
<feature type="region of interest" description="Disordered" evidence="1">
    <location>
        <begin position="253"/>
        <end position="278"/>
    </location>
</feature>
<accession>F4Q9P5</accession>
<keyword evidence="2" id="KW-0472">Membrane</keyword>
<keyword evidence="2" id="KW-1133">Transmembrane helix</keyword>
<dbReference type="AlphaFoldDB" id="F4Q9P5"/>
<feature type="chain" id="PRO_5003313853" description="Transmembrane protein" evidence="3">
    <location>
        <begin position="24"/>
        <end position="393"/>
    </location>
</feature>
<dbReference type="OrthoDB" id="18835at2759"/>
<feature type="compositionally biased region" description="Low complexity" evidence="1">
    <location>
        <begin position="327"/>
        <end position="336"/>
    </location>
</feature>
<dbReference type="RefSeq" id="XP_004354156.1">
    <property type="nucleotide sequence ID" value="XM_004354104.1"/>
</dbReference>
<keyword evidence="5" id="KW-1185">Reference proteome</keyword>
<evidence type="ECO:0000256" key="2">
    <source>
        <dbReference type="SAM" id="Phobius"/>
    </source>
</evidence>
<dbReference type="PROSITE" id="PS51257">
    <property type="entry name" value="PROKAR_LIPOPROTEIN"/>
    <property type="match status" value="1"/>
</dbReference>
<feature type="compositionally biased region" description="Low complexity" evidence="1">
    <location>
        <begin position="352"/>
        <end position="367"/>
    </location>
</feature>
<dbReference type="GO" id="GO:0005811">
    <property type="term" value="C:lipid droplet"/>
    <property type="evidence" value="ECO:0007669"/>
    <property type="project" value="EnsemblProtists"/>
</dbReference>
<sequence>MFKSSTIFATLAIILFACAVAQAGITSIVQDGKKLTINYSPMTMIWFEEELLLGGVDTNIAPYCIAKYGWSPLVCNLPSVPACDSIRLYGATGAGGSNIDMNREREMKSTLNDSSKTVERDGKKVTLSFQDRVQDQFIELVSDFFYTIMLIITVFVFPWRAKQTLFDLKISAYDEWKDIIGTEFYEGGTEFCSFMGLLLLNWPVVFKTLWYLNTEHEDKSTWAQIFYREFVEKNIKKDDKELDKEILINPTTTSTTTTTTSANTKQSPNTTRKTKSDVEWKSDFRRDLQNIGFEFDSNGEISKFPPTEVMEEYQRSTRFKDLILSAGSGSSSSSSGSGSGNKDDIHIKDISQHQAEQQLLKKQQQQQMEKEKEKEIQIQPKQKHTSVKKKKNK</sequence>
<dbReference type="EMBL" id="GL883026">
    <property type="protein sequence ID" value="EGG15414.1"/>
    <property type="molecule type" value="Genomic_DNA"/>
</dbReference>
<dbReference type="KEGG" id="dfa:DFA_10249"/>